<dbReference type="Gramene" id="PGSC0003DMT400092724">
    <property type="protein sequence ID" value="PGSC0003DMT400092724"/>
    <property type="gene ID" value="PGSC0003DMG400042295"/>
</dbReference>
<dbReference type="AlphaFoldDB" id="M1DQE7"/>
<reference evidence="3" key="1">
    <citation type="journal article" date="2011" name="Nature">
        <title>Genome sequence and analysis of the tuber crop potato.</title>
        <authorList>
            <consortium name="The Potato Genome Sequencing Consortium"/>
        </authorList>
    </citation>
    <scope>NUCLEOTIDE SEQUENCE [LARGE SCALE GENOMIC DNA]</scope>
    <source>
        <strain evidence="3">cv. DM1-3 516 R44</strain>
    </source>
</reference>
<proteinExistence type="predicted"/>
<evidence type="ECO:0000313" key="3">
    <source>
        <dbReference type="Proteomes" id="UP000011115"/>
    </source>
</evidence>
<evidence type="ECO:0000313" key="2">
    <source>
        <dbReference type="EnsemblPlants" id="PGSC0003DMT400092724"/>
    </source>
</evidence>
<feature type="region of interest" description="Disordered" evidence="1">
    <location>
        <begin position="52"/>
        <end position="133"/>
    </location>
</feature>
<feature type="compositionally biased region" description="Low complexity" evidence="1">
    <location>
        <begin position="65"/>
        <end position="76"/>
    </location>
</feature>
<sequence length="227" mass="25400">MMPCTSTFMVRLLEDQPKEATGKCTKKVHGLSELVRTIYPLVNLRYDGTHKKERNQTCPRHCAQSGSHNNSESSSSDVQRNVTPEDHSPRATRALTKRVILQKIPPQSEEGGGSDESESGSQEAANTPSPTVNANAEIRAQEGTDAADEEVEITDDDTMVMYVDAHEPDPALRPQLIAYYRSMWTMNQSEFFFNNGIMTKTGSFKMWEIMPETRVVVADIKALLDIY</sequence>
<dbReference type="Proteomes" id="UP000011115">
    <property type="component" value="Unassembled WGS sequence"/>
</dbReference>
<dbReference type="PaxDb" id="4113-PGSC0003DMT400092724"/>
<evidence type="ECO:0008006" key="4">
    <source>
        <dbReference type="Google" id="ProtNLM"/>
    </source>
</evidence>
<protein>
    <recommendedName>
        <fullName evidence="4">Integrase core domain containing protein</fullName>
    </recommendedName>
</protein>
<name>M1DQE7_SOLTU</name>
<dbReference type="InParanoid" id="M1DQE7"/>
<feature type="compositionally biased region" description="Polar residues" evidence="1">
    <location>
        <begin position="124"/>
        <end position="133"/>
    </location>
</feature>
<accession>M1DQE7</accession>
<dbReference type="EnsemblPlants" id="PGSC0003DMT400092724">
    <property type="protein sequence ID" value="PGSC0003DMT400092724"/>
    <property type="gene ID" value="PGSC0003DMG400042295"/>
</dbReference>
<reference evidence="2" key="2">
    <citation type="submission" date="2015-06" db="UniProtKB">
        <authorList>
            <consortium name="EnsemblPlants"/>
        </authorList>
    </citation>
    <scope>IDENTIFICATION</scope>
    <source>
        <strain evidence="2">DM1-3 516 R44</strain>
    </source>
</reference>
<evidence type="ECO:0000256" key="1">
    <source>
        <dbReference type="SAM" id="MobiDB-lite"/>
    </source>
</evidence>
<dbReference type="HOGENOM" id="CLU_072932_1_0_1"/>
<keyword evidence="3" id="KW-1185">Reference proteome</keyword>
<organism evidence="2 3">
    <name type="scientific">Solanum tuberosum</name>
    <name type="common">Potato</name>
    <dbReference type="NCBI Taxonomy" id="4113"/>
    <lineage>
        <taxon>Eukaryota</taxon>
        <taxon>Viridiplantae</taxon>
        <taxon>Streptophyta</taxon>
        <taxon>Embryophyta</taxon>
        <taxon>Tracheophyta</taxon>
        <taxon>Spermatophyta</taxon>
        <taxon>Magnoliopsida</taxon>
        <taxon>eudicotyledons</taxon>
        <taxon>Gunneridae</taxon>
        <taxon>Pentapetalae</taxon>
        <taxon>asterids</taxon>
        <taxon>lamiids</taxon>
        <taxon>Solanales</taxon>
        <taxon>Solanaceae</taxon>
        <taxon>Solanoideae</taxon>
        <taxon>Solaneae</taxon>
        <taxon>Solanum</taxon>
    </lineage>
</organism>